<reference evidence="1 2" key="1">
    <citation type="submission" date="2014-02" db="EMBL/GenBank/DDBJ databases">
        <title>Draft genome sequence of Rickettsia buchneri sp. nov. ISO7T.</title>
        <authorList>
            <person name="Felsheim R.F."/>
            <person name="Kurtti T.J."/>
            <person name="Munderloh U.G."/>
        </authorList>
    </citation>
    <scope>NUCLEOTIDE SEQUENCE [LARGE SCALE GENOMIC DNA]</scope>
    <source>
        <strain evidence="1 2">ISO7</strain>
    </source>
</reference>
<dbReference type="Pfam" id="PF06412">
    <property type="entry name" value="TraD"/>
    <property type="match status" value="1"/>
</dbReference>
<evidence type="ECO:0000313" key="1">
    <source>
        <dbReference type="EMBL" id="KDO03560.1"/>
    </source>
</evidence>
<sequence length="171" mass="19766">MLTNKEQNSATALANHMIDTAQQKQRLQQKKARLIMEEINFKIKERKMRTRHLIEVGGLVAKVKLDDLPTNSLLGALVSIKNELTKHPDIQDSWTKIGRDILDHENDSRSAIILKFTSKPTQSIRTHIRQHGLKWNSLRKEWYGHVLDIGSLKNGLLDIEYELEIIKPEEN</sequence>
<dbReference type="EMBL" id="JFKF01000025">
    <property type="protein sequence ID" value="KDO03560.1"/>
    <property type="molecule type" value="Genomic_DNA"/>
</dbReference>
<evidence type="ECO:0000313" key="2">
    <source>
        <dbReference type="Proteomes" id="UP000027161"/>
    </source>
</evidence>
<gene>
    <name evidence="1" type="ORF">REISMN_01125</name>
</gene>
<proteinExistence type="predicted"/>
<dbReference type="Proteomes" id="UP000027161">
    <property type="component" value="Unassembled WGS sequence"/>
</dbReference>
<accession>A0A8E1C0S0</accession>
<dbReference type="AlphaFoldDB" id="A0A8E1C0S0"/>
<protein>
    <submittedName>
        <fullName evidence="1">Conjugal transfer protein TraD</fullName>
    </submittedName>
</protein>
<organism evidence="1 2">
    <name type="scientific">Rickettsia tamurae subsp. buchneri</name>
    <dbReference type="NCBI Taxonomy" id="1462938"/>
    <lineage>
        <taxon>Bacteria</taxon>
        <taxon>Pseudomonadati</taxon>
        <taxon>Pseudomonadota</taxon>
        <taxon>Alphaproteobacteria</taxon>
        <taxon>Rickettsiales</taxon>
        <taxon>Rickettsiaceae</taxon>
        <taxon>Rickettsieae</taxon>
        <taxon>Rickettsia</taxon>
        <taxon>spotted fever group</taxon>
    </lineage>
</organism>
<comment type="caution">
    <text evidence="1">The sequence shown here is derived from an EMBL/GenBank/DDBJ whole genome shotgun (WGS) entry which is preliminary data.</text>
</comment>
<keyword evidence="2" id="KW-1185">Reference proteome</keyword>
<dbReference type="InterPro" id="IPR009444">
    <property type="entry name" value="Conjugal_tfr_TraD_a-type"/>
</dbReference>
<name>A0A8E1C0S0_9RICK</name>